<dbReference type="InterPro" id="IPR042076">
    <property type="entry name" value="Crisp-like_dom"/>
</dbReference>
<name>A0A1D1USI8_RAMVA</name>
<gene>
    <name evidence="1" type="primary">RvY_03663-1</name>
    <name evidence="1" type="synonym">RvY_03663.1</name>
    <name evidence="1" type="ORF">RvY_03663</name>
</gene>
<evidence type="ECO:0000313" key="2">
    <source>
        <dbReference type="Proteomes" id="UP000186922"/>
    </source>
</evidence>
<organism evidence="1 2">
    <name type="scientific">Ramazzottius varieornatus</name>
    <name type="common">Water bear</name>
    <name type="synonym">Tardigrade</name>
    <dbReference type="NCBI Taxonomy" id="947166"/>
    <lineage>
        <taxon>Eukaryota</taxon>
        <taxon>Metazoa</taxon>
        <taxon>Ecdysozoa</taxon>
        <taxon>Tardigrada</taxon>
        <taxon>Eutardigrada</taxon>
        <taxon>Parachela</taxon>
        <taxon>Hypsibioidea</taxon>
        <taxon>Ramazzottiidae</taxon>
        <taxon>Ramazzottius</taxon>
    </lineage>
</organism>
<accession>A0A1D1USI8</accession>
<protein>
    <submittedName>
        <fullName evidence="1">Uncharacterized protein</fullName>
    </submittedName>
</protein>
<comment type="caution">
    <text evidence="1">The sequence shown here is derived from an EMBL/GenBank/DDBJ whole genome shotgun (WGS) entry which is preliminary data.</text>
</comment>
<keyword evidence="2" id="KW-1185">Reference proteome</keyword>
<dbReference type="Gene3D" id="1.10.10.740">
    <property type="entry name" value="Crisp domain"/>
    <property type="match status" value="1"/>
</dbReference>
<dbReference type="EMBL" id="BDGG01000002">
    <property type="protein sequence ID" value="GAU91405.1"/>
    <property type="molecule type" value="Genomic_DNA"/>
</dbReference>
<proteinExistence type="predicted"/>
<evidence type="ECO:0000313" key="1">
    <source>
        <dbReference type="EMBL" id="GAU91405.1"/>
    </source>
</evidence>
<dbReference type="Proteomes" id="UP000186922">
    <property type="component" value="Unassembled WGS sequence"/>
</dbReference>
<reference evidence="1 2" key="1">
    <citation type="journal article" date="2016" name="Nat. Commun.">
        <title>Extremotolerant tardigrade genome and improved radiotolerance of human cultured cells by tardigrade-unique protein.</title>
        <authorList>
            <person name="Hashimoto T."/>
            <person name="Horikawa D.D."/>
            <person name="Saito Y."/>
            <person name="Kuwahara H."/>
            <person name="Kozuka-Hata H."/>
            <person name="Shin-I T."/>
            <person name="Minakuchi Y."/>
            <person name="Ohishi K."/>
            <person name="Motoyama A."/>
            <person name="Aizu T."/>
            <person name="Enomoto A."/>
            <person name="Kondo K."/>
            <person name="Tanaka S."/>
            <person name="Hara Y."/>
            <person name="Koshikawa S."/>
            <person name="Sagara H."/>
            <person name="Miura T."/>
            <person name="Yokobori S."/>
            <person name="Miyagawa K."/>
            <person name="Suzuki Y."/>
            <person name="Kubo T."/>
            <person name="Oyama M."/>
            <person name="Kohara Y."/>
            <person name="Fujiyama A."/>
            <person name="Arakawa K."/>
            <person name="Katayama T."/>
            <person name="Toyoda A."/>
            <person name="Kunieda T."/>
        </authorList>
    </citation>
    <scope>NUCLEOTIDE SEQUENCE [LARGE SCALE GENOMIC DNA]</scope>
    <source>
        <strain evidence="1 2">YOKOZUNA-1</strain>
    </source>
</reference>
<sequence>MLFTPGTPANGGVCGKCGGQGSATCPDGLCNNACRFQNNFDNPTCDSLVPANNPTFCQNTNDQIVAGCQATCNCRAQGLIY</sequence>
<dbReference type="AlphaFoldDB" id="A0A1D1USI8"/>